<gene>
    <name evidence="2" type="ORF">ADA01nite_02230</name>
</gene>
<dbReference type="InterPro" id="IPR029016">
    <property type="entry name" value="GAF-like_dom_sf"/>
</dbReference>
<dbReference type="FunFam" id="3.30.70.270:FF:000001">
    <property type="entry name" value="Diguanylate cyclase domain protein"/>
    <property type="match status" value="1"/>
</dbReference>
<name>A0A511V4R4_9BACL</name>
<dbReference type="InterPro" id="IPR043128">
    <property type="entry name" value="Rev_trsase/Diguanyl_cyclase"/>
</dbReference>
<reference evidence="2 3" key="1">
    <citation type="submission" date="2019-07" db="EMBL/GenBank/DDBJ databases">
        <title>Whole genome shotgun sequence of Aneurinibacillus danicus NBRC 102444.</title>
        <authorList>
            <person name="Hosoyama A."/>
            <person name="Uohara A."/>
            <person name="Ohji S."/>
            <person name="Ichikawa N."/>
        </authorList>
    </citation>
    <scope>NUCLEOTIDE SEQUENCE [LARGE SCALE GENOMIC DNA]</scope>
    <source>
        <strain evidence="2 3">NBRC 102444</strain>
    </source>
</reference>
<sequence length="508" mass="58456">MSHEVSLEQAERHIRLLRLLNEVNMYIAGTTELEAALNFVGETIRRAFGAGTCISLVEEEEQNLQVWMDTDRKESRYCYVFSPGSVEWETVETHKPQLLYPKKTALNLTLLPLQNYGTLFLFPIRYKESLQGILYVFHEQEIMVEPYLLEFLEGVSARLGVAVYNWQQQEDLQYQRRKLQLLFDMMAVAADADKDLEDVLELVHRQIADTFHWSRVMIGLVDEEKRRIVLSNTTGPVAPEWAASLTIPALSGCDQRHEEAFRTGLPVVVQDGQHDERCGVTSRLPDLYSAVTVPIMYKDKPLGIIYADNKDYRRFTDMQLQFLIAIARQLGTVVMNVRQYEHIKKLAITDGLTGLHTRQYFSERYAEEYASAVRYNTPFCLIMIDIDDFKKINDTYGHITGDEVLTAVARVIQQQVRTYDIVARYGGEELILLLPRTRLNDAFRIAERIRASFRTLEFPFPVTASIGLAVYPNHAKDKEDLLMLVDDAMYRAKHQGKNRIKIARGKSS</sequence>
<dbReference type="SUPFAM" id="SSF55073">
    <property type="entry name" value="Nucleotide cyclase"/>
    <property type="match status" value="1"/>
</dbReference>
<keyword evidence="3" id="KW-1185">Reference proteome</keyword>
<dbReference type="GO" id="GO:0043709">
    <property type="term" value="P:cell adhesion involved in single-species biofilm formation"/>
    <property type="evidence" value="ECO:0007669"/>
    <property type="project" value="TreeGrafter"/>
</dbReference>
<dbReference type="PANTHER" id="PTHR45138">
    <property type="entry name" value="REGULATORY COMPONENTS OF SENSORY TRANSDUCTION SYSTEM"/>
    <property type="match status" value="1"/>
</dbReference>
<evidence type="ECO:0000313" key="2">
    <source>
        <dbReference type="EMBL" id="GEN32763.1"/>
    </source>
</evidence>
<dbReference type="Proteomes" id="UP000321157">
    <property type="component" value="Unassembled WGS sequence"/>
</dbReference>
<evidence type="ECO:0000313" key="3">
    <source>
        <dbReference type="Proteomes" id="UP000321157"/>
    </source>
</evidence>
<dbReference type="OrthoDB" id="9759607at2"/>
<proteinExistence type="predicted"/>
<accession>A0A511V4R4</accession>
<dbReference type="SUPFAM" id="SSF55781">
    <property type="entry name" value="GAF domain-like"/>
    <property type="match status" value="2"/>
</dbReference>
<dbReference type="PANTHER" id="PTHR45138:SF9">
    <property type="entry name" value="DIGUANYLATE CYCLASE DGCM-RELATED"/>
    <property type="match status" value="1"/>
</dbReference>
<dbReference type="PROSITE" id="PS50887">
    <property type="entry name" value="GGDEF"/>
    <property type="match status" value="1"/>
</dbReference>
<dbReference type="Pfam" id="PF00990">
    <property type="entry name" value="GGDEF"/>
    <property type="match status" value="1"/>
</dbReference>
<dbReference type="Gene3D" id="3.30.450.40">
    <property type="match status" value="2"/>
</dbReference>
<protein>
    <recommendedName>
        <fullName evidence="1">GGDEF domain-containing protein</fullName>
    </recommendedName>
</protein>
<dbReference type="EMBL" id="BJXX01000013">
    <property type="protein sequence ID" value="GEN32763.1"/>
    <property type="molecule type" value="Genomic_DNA"/>
</dbReference>
<evidence type="ECO:0000259" key="1">
    <source>
        <dbReference type="PROSITE" id="PS50887"/>
    </source>
</evidence>
<organism evidence="2 3">
    <name type="scientific">Aneurinibacillus danicus</name>
    <dbReference type="NCBI Taxonomy" id="267746"/>
    <lineage>
        <taxon>Bacteria</taxon>
        <taxon>Bacillati</taxon>
        <taxon>Bacillota</taxon>
        <taxon>Bacilli</taxon>
        <taxon>Bacillales</taxon>
        <taxon>Paenibacillaceae</taxon>
        <taxon>Aneurinibacillus group</taxon>
        <taxon>Aneurinibacillus</taxon>
    </lineage>
</organism>
<dbReference type="SMART" id="SM00267">
    <property type="entry name" value="GGDEF"/>
    <property type="match status" value="1"/>
</dbReference>
<dbReference type="InterPro" id="IPR003018">
    <property type="entry name" value="GAF"/>
</dbReference>
<feature type="domain" description="GGDEF" evidence="1">
    <location>
        <begin position="377"/>
        <end position="505"/>
    </location>
</feature>
<dbReference type="GO" id="GO:0005886">
    <property type="term" value="C:plasma membrane"/>
    <property type="evidence" value="ECO:0007669"/>
    <property type="project" value="TreeGrafter"/>
</dbReference>
<dbReference type="AlphaFoldDB" id="A0A511V4R4"/>
<dbReference type="InterPro" id="IPR029787">
    <property type="entry name" value="Nucleotide_cyclase"/>
</dbReference>
<dbReference type="InterPro" id="IPR050469">
    <property type="entry name" value="Diguanylate_Cyclase"/>
</dbReference>
<dbReference type="GO" id="GO:1902201">
    <property type="term" value="P:negative regulation of bacterial-type flagellum-dependent cell motility"/>
    <property type="evidence" value="ECO:0007669"/>
    <property type="project" value="TreeGrafter"/>
</dbReference>
<dbReference type="SMART" id="SM00065">
    <property type="entry name" value="GAF"/>
    <property type="match status" value="2"/>
</dbReference>
<dbReference type="CDD" id="cd01949">
    <property type="entry name" value="GGDEF"/>
    <property type="match status" value="1"/>
</dbReference>
<comment type="caution">
    <text evidence="2">The sequence shown here is derived from an EMBL/GenBank/DDBJ whole genome shotgun (WGS) entry which is preliminary data.</text>
</comment>
<dbReference type="InterPro" id="IPR000160">
    <property type="entry name" value="GGDEF_dom"/>
</dbReference>
<dbReference type="RefSeq" id="WP_146808062.1">
    <property type="nucleotide sequence ID" value="NZ_BJXX01000013.1"/>
</dbReference>
<dbReference type="Pfam" id="PF13185">
    <property type="entry name" value="GAF_2"/>
    <property type="match status" value="1"/>
</dbReference>
<dbReference type="NCBIfam" id="TIGR00254">
    <property type="entry name" value="GGDEF"/>
    <property type="match status" value="1"/>
</dbReference>
<dbReference type="Gene3D" id="3.30.70.270">
    <property type="match status" value="1"/>
</dbReference>
<dbReference type="GO" id="GO:0052621">
    <property type="term" value="F:diguanylate cyclase activity"/>
    <property type="evidence" value="ECO:0007669"/>
    <property type="project" value="TreeGrafter"/>
</dbReference>